<evidence type="ECO:0000256" key="5">
    <source>
        <dbReference type="ARBA" id="ARBA00022984"/>
    </source>
</evidence>
<evidence type="ECO:0000313" key="8">
    <source>
        <dbReference type="EMBL" id="EHP31356.1"/>
    </source>
</evidence>
<dbReference type="Proteomes" id="UP000006431">
    <property type="component" value="Unassembled WGS sequence"/>
</dbReference>
<evidence type="ECO:0000256" key="3">
    <source>
        <dbReference type="ARBA" id="ARBA00022679"/>
    </source>
</evidence>
<gene>
    <name evidence="8" type="ORF">SMGD1_2834</name>
</gene>
<dbReference type="GO" id="GO:0008360">
    <property type="term" value="P:regulation of cell shape"/>
    <property type="evidence" value="ECO:0007669"/>
    <property type="project" value="UniProtKB-KW"/>
</dbReference>
<comment type="pathway">
    <text evidence="1">Cell wall biogenesis; peptidoglycan biosynthesis.</text>
</comment>
<evidence type="ECO:0000256" key="1">
    <source>
        <dbReference type="ARBA" id="ARBA00004752"/>
    </source>
</evidence>
<accession>H1FU50</accession>
<dbReference type="EMBL" id="AFRZ01000001">
    <property type="protein sequence ID" value="EHP31356.1"/>
    <property type="molecule type" value="Genomic_DNA"/>
</dbReference>
<dbReference type="Pfam" id="PF03734">
    <property type="entry name" value="YkuD"/>
    <property type="match status" value="1"/>
</dbReference>
<keyword evidence="3" id="KW-0808">Transferase</keyword>
<feature type="domain" description="L,D-TPase catalytic" evidence="7">
    <location>
        <begin position="64"/>
        <end position="207"/>
    </location>
</feature>
<organism evidence="8 9">
    <name type="scientific">Sulfurimonas gotlandica (strain DSM 19862 / JCM 16533 / GD1)</name>
    <dbReference type="NCBI Taxonomy" id="929558"/>
    <lineage>
        <taxon>Bacteria</taxon>
        <taxon>Pseudomonadati</taxon>
        <taxon>Campylobacterota</taxon>
        <taxon>Epsilonproteobacteria</taxon>
        <taxon>Campylobacterales</taxon>
        <taxon>Sulfurimonadaceae</taxon>
        <taxon>Sulfurimonas</taxon>
    </lineage>
</organism>
<comment type="caution">
    <text evidence="8">The sequence shown here is derived from an EMBL/GenBank/DDBJ whole genome shotgun (WGS) entry which is preliminary data.</text>
</comment>
<dbReference type="AlphaFoldDB" id="H1FU50"/>
<dbReference type="UniPathway" id="UPA00219"/>
<dbReference type="PATRIC" id="fig|929558.5.peg.2824"/>
<dbReference type="STRING" id="929558.SMGD1_2834"/>
<dbReference type="GO" id="GO:0071555">
    <property type="term" value="P:cell wall organization"/>
    <property type="evidence" value="ECO:0007669"/>
    <property type="project" value="UniProtKB-KW"/>
</dbReference>
<dbReference type="SUPFAM" id="SSF141523">
    <property type="entry name" value="L,D-transpeptidase catalytic domain-like"/>
    <property type="match status" value="1"/>
</dbReference>
<evidence type="ECO:0000256" key="2">
    <source>
        <dbReference type="ARBA" id="ARBA00005992"/>
    </source>
</evidence>
<dbReference type="CDD" id="cd16913">
    <property type="entry name" value="YkuD_like"/>
    <property type="match status" value="1"/>
</dbReference>
<keyword evidence="5" id="KW-0573">Peptidoglycan synthesis</keyword>
<dbReference type="GO" id="GO:0009252">
    <property type="term" value="P:peptidoglycan biosynthetic process"/>
    <property type="evidence" value="ECO:0007669"/>
    <property type="project" value="UniProtKB-UniPathway"/>
</dbReference>
<evidence type="ECO:0000256" key="4">
    <source>
        <dbReference type="ARBA" id="ARBA00022960"/>
    </source>
</evidence>
<dbReference type="HOGENOM" id="CLU_1085540_0_0_7"/>
<evidence type="ECO:0000256" key="6">
    <source>
        <dbReference type="ARBA" id="ARBA00023316"/>
    </source>
</evidence>
<dbReference type="GO" id="GO:0004180">
    <property type="term" value="F:carboxypeptidase activity"/>
    <property type="evidence" value="ECO:0007669"/>
    <property type="project" value="UniProtKB-ARBA"/>
</dbReference>
<evidence type="ECO:0000259" key="7">
    <source>
        <dbReference type="Pfam" id="PF03734"/>
    </source>
</evidence>
<dbReference type="GO" id="GO:0016740">
    <property type="term" value="F:transferase activity"/>
    <property type="evidence" value="ECO:0007669"/>
    <property type="project" value="UniProtKB-KW"/>
</dbReference>
<keyword evidence="4" id="KW-0133">Cell shape</keyword>
<dbReference type="Gene3D" id="2.40.440.10">
    <property type="entry name" value="L,D-transpeptidase catalytic domain-like"/>
    <property type="match status" value="1"/>
</dbReference>
<name>H1FU50_SULGG</name>
<dbReference type="InterPro" id="IPR038063">
    <property type="entry name" value="Transpep_catalytic_dom"/>
</dbReference>
<sequence length="256" mass="30148">MQQDFHDEVVLKPLYIKHNDKALVDKAVKDRAKKFRIYNQYWEKAKKQLWKKRNYLSHSQFMTLVDLSKQVLIVVLWDETAKDFYPIGFDFIASGNIKREVEVTNGDAHYFKTPAGFFGIKSGWRSDGEIYKDNITMPYGKKDRFIFYFGEQKGLRYNSFDENNTKITDPKKYKLITDKLKFAMHAHVSTAPLGSPQSHGCIRMSNELNLYLDNNLVFFKHLYDGKKWIHPYKKPPAKPNNHELAGEYMLILNKVY</sequence>
<comment type="similarity">
    <text evidence="2">Belongs to the YkuD family.</text>
</comment>
<dbReference type="InterPro" id="IPR005490">
    <property type="entry name" value="LD_TPept_cat_dom"/>
</dbReference>
<protein>
    <recommendedName>
        <fullName evidence="7">L,D-TPase catalytic domain-containing protein</fullName>
    </recommendedName>
</protein>
<keyword evidence="9" id="KW-1185">Reference proteome</keyword>
<keyword evidence="6" id="KW-0961">Cell wall biogenesis/degradation</keyword>
<evidence type="ECO:0000313" key="9">
    <source>
        <dbReference type="Proteomes" id="UP000006431"/>
    </source>
</evidence>
<proteinExistence type="inferred from homology"/>
<reference evidence="8 9" key="1">
    <citation type="journal article" date="2012" name="Proc. Natl. Acad. Sci. U.S.A.">
        <title>Genome and physiology of a model Epsilonproteobacterium responsible for sulfide detoxification in marine oxygen depletion zones.</title>
        <authorList>
            <person name="Grote J."/>
            <person name="Schott T."/>
            <person name="Bruckner C.G."/>
            <person name="Glockner F.O."/>
            <person name="Jost G."/>
            <person name="Teeling H."/>
            <person name="Labrenz M."/>
            <person name="Jurgens K."/>
        </authorList>
    </citation>
    <scope>NUCLEOTIDE SEQUENCE [LARGE SCALE GENOMIC DNA]</scope>
    <source>
        <strain evidence="8 9">GD1</strain>
    </source>
</reference>